<dbReference type="SUPFAM" id="SSF144232">
    <property type="entry name" value="HIT/MYND zinc finger-like"/>
    <property type="match status" value="1"/>
</dbReference>
<evidence type="ECO:0000313" key="1">
    <source>
        <dbReference type="EMBL" id="KAF0722088.1"/>
    </source>
</evidence>
<keyword evidence="2" id="KW-1185">Reference proteome</keyword>
<name>A0A6G0W4X0_9STRA</name>
<proteinExistence type="predicted"/>
<dbReference type="EMBL" id="VJMJ01000349">
    <property type="protein sequence ID" value="KAF0722088.1"/>
    <property type="molecule type" value="Genomic_DNA"/>
</dbReference>
<dbReference type="Proteomes" id="UP000481153">
    <property type="component" value="Unassembled WGS sequence"/>
</dbReference>
<comment type="caution">
    <text evidence="1">The sequence shown here is derived from an EMBL/GenBank/DDBJ whole genome shotgun (WGS) entry which is preliminary data.</text>
</comment>
<sequence>MSISSIESFYDNQDQDDEFDPLFEQLKASLHGQSCGHCGKIGAAIPCHGNCGHSFYCSHDCLVFSSSTHRHACLSIRESQTSDTNLWWEDDEDDDDLPLELNLAIDAIVGQLTHKWR</sequence>
<accession>A0A6G0W4X0</accession>
<gene>
    <name evidence="1" type="ORF">Ae201684_018724</name>
</gene>
<evidence type="ECO:0008006" key="3">
    <source>
        <dbReference type="Google" id="ProtNLM"/>
    </source>
</evidence>
<dbReference type="VEuPathDB" id="FungiDB:AeMF1_019719"/>
<evidence type="ECO:0000313" key="2">
    <source>
        <dbReference type="Proteomes" id="UP000481153"/>
    </source>
</evidence>
<dbReference type="AlphaFoldDB" id="A0A6G0W4X0"/>
<reference evidence="1 2" key="1">
    <citation type="submission" date="2019-07" db="EMBL/GenBank/DDBJ databases">
        <title>Genomics analysis of Aphanomyces spp. identifies a new class of oomycete effector associated with host adaptation.</title>
        <authorList>
            <person name="Gaulin E."/>
        </authorList>
    </citation>
    <scope>NUCLEOTIDE SEQUENCE [LARGE SCALE GENOMIC DNA]</scope>
    <source>
        <strain evidence="1 2">ATCC 201684</strain>
    </source>
</reference>
<organism evidence="1 2">
    <name type="scientific">Aphanomyces euteiches</name>
    <dbReference type="NCBI Taxonomy" id="100861"/>
    <lineage>
        <taxon>Eukaryota</taxon>
        <taxon>Sar</taxon>
        <taxon>Stramenopiles</taxon>
        <taxon>Oomycota</taxon>
        <taxon>Saprolegniomycetes</taxon>
        <taxon>Saprolegniales</taxon>
        <taxon>Verrucalvaceae</taxon>
        <taxon>Aphanomyces</taxon>
    </lineage>
</organism>
<protein>
    <recommendedName>
        <fullName evidence="3">MYND-type domain-containing protein</fullName>
    </recommendedName>
</protein>